<evidence type="ECO:0000256" key="14">
    <source>
        <dbReference type="SAM" id="MobiDB-lite"/>
    </source>
</evidence>
<feature type="compositionally biased region" description="Acidic residues" evidence="14">
    <location>
        <begin position="1060"/>
        <end position="1088"/>
    </location>
</feature>
<dbReference type="EMBL" id="JABAYA010000151">
    <property type="protein sequence ID" value="KAF7723464.1"/>
    <property type="molecule type" value="Genomic_DNA"/>
</dbReference>
<feature type="compositionally biased region" description="Basic residues" evidence="14">
    <location>
        <begin position="67"/>
        <end position="78"/>
    </location>
</feature>
<dbReference type="Pfam" id="PF00575">
    <property type="entry name" value="S1"/>
    <property type="match status" value="1"/>
</dbReference>
<dbReference type="SMART" id="SM00386">
    <property type="entry name" value="HAT"/>
    <property type="match status" value="6"/>
</dbReference>
<dbReference type="GO" id="GO:0003723">
    <property type="term" value="F:RNA binding"/>
    <property type="evidence" value="ECO:0007669"/>
    <property type="project" value="TreeGrafter"/>
</dbReference>
<evidence type="ECO:0000256" key="11">
    <source>
        <dbReference type="ARBA" id="ARBA00067510"/>
    </source>
</evidence>
<dbReference type="InterPro" id="IPR019734">
    <property type="entry name" value="TPR_rpt"/>
</dbReference>
<feature type="repeat" description="TPR" evidence="13">
    <location>
        <begin position="1294"/>
        <end position="1327"/>
    </location>
</feature>
<dbReference type="FunFam" id="2.40.50.140:FF:000179">
    <property type="entry name" value="rRNA biogenesis protein RRP5"/>
    <property type="match status" value="1"/>
</dbReference>
<evidence type="ECO:0000256" key="7">
    <source>
        <dbReference type="ARBA" id="ARBA00022990"/>
    </source>
</evidence>
<dbReference type="SMART" id="SM00316">
    <property type="entry name" value="S1"/>
    <property type="match status" value="10"/>
</dbReference>
<name>A0A8H7BNA3_9FUNG</name>
<dbReference type="InterPro" id="IPR011990">
    <property type="entry name" value="TPR-like_helical_dom_sf"/>
</dbReference>
<feature type="compositionally biased region" description="Acidic residues" evidence="14">
    <location>
        <begin position="1135"/>
        <end position="1148"/>
    </location>
</feature>
<feature type="domain" description="S1 motif" evidence="15">
    <location>
        <begin position="311"/>
        <end position="380"/>
    </location>
</feature>
<keyword evidence="4" id="KW-0597">Phosphoprotein</keyword>
<feature type="domain" description="S1 motif" evidence="15">
    <location>
        <begin position="789"/>
        <end position="860"/>
    </location>
</feature>
<keyword evidence="6" id="KW-0832">Ubl conjugation</keyword>
<evidence type="ECO:0000259" key="15">
    <source>
        <dbReference type="PROSITE" id="PS50126"/>
    </source>
</evidence>
<protein>
    <recommendedName>
        <fullName evidence="11">Protein RRP5 homolog</fullName>
    </recommendedName>
    <alternativeName>
        <fullName evidence="12">Programmed cell death protein 11</fullName>
    </alternativeName>
</protein>
<dbReference type="FunFam" id="2.40.50.140:FF:000148">
    <property type="entry name" value="protein RRP5 homolog isoform X1"/>
    <property type="match status" value="1"/>
</dbReference>
<keyword evidence="8" id="KW-0539">Nucleus</keyword>
<feature type="region of interest" description="Disordered" evidence="14">
    <location>
        <begin position="1"/>
        <end position="93"/>
    </location>
</feature>
<dbReference type="Pfam" id="PF23459">
    <property type="entry name" value="S1_RRP5"/>
    <property type="match status" value="4"/>
</dbReference>
<evidence type="ECO:0000256" key="13">
    <source>
        <dbReference type="PROSITE-ProRule" id="PRU00339"/>
    </source>
</evidence>
<dbReference type="InterPro" id="IPR012340">
    <property type="entry name" value="NA-bd_OB-fold"/>
</dbReference>
<feature type="domain" description="S1 motif" evidence="15">
    <location>
        <begin position="589"/>
        <end position="658"/>
    </location>
</feature>
<dbReference type="SUPFAM" id="SSF48452">
    <property type="entry name" value="TPR-like"/>
    <property type="match status" value="1"/>
</dbReference>
<accession>A0A8H7BNA3</accession>
<dbReference type="PROSITE" id="PS50005">
    <property type="entry name" value="TPR"/>
    <property type="match status" value="1"/>
</dbReference>
<feature type="domain" description="S1 motif" evidence="15">
    <location>
        <begin position="682"/>
        <end position="758"/>
    </location>
</feature>
<keyword evidence="3" id="KW-0698">rRNA processing</keyword>
<feature type="compositionally biased region" description="Basic and acidic residues" evidence="14">
    <location>
        <begin position="1050"/>
        <end position="1059"/>
    </location>
</feature>
<dbReference type="PANTHER" id="PTHR23270">
    <property type="entry name" value="PROGRAMMED CELL DEATH PROTEIN 11 PRE-RRNA PROCESSING PROTEIN RRP5"/>
    <property type="match status" value="1"/>
</dbReference>
<dbReference type="Gene3D" id="1.25.40.10">
    <property type="entry name" value="Tetratricopeptide repeat domain"/>
    <property type="match status" value="1"/>
</dbReference>
<feature type="domain" description="S1 motif" evidence="15">
    <location>
        <begin position="500"/>
        <end position="569"/>
    </location>
</feature>
<dbReference type="GO" id="GO:0032040">
    <property type="term" value="C:small-subunit processome"/>
    <property type="evidence" value="ECO:0007669"/>
    <property type="project" value="TreeGrafter"/>
</dbReference>
<feature type="compositionally biased region" description="Acidic residues" evidence="14">
    <location>
        <begin position="1097"/>
        <end position="1116"/>
    </location>
</feature>
<dbReference type="Pfam" id="PF23231">
    <property type="entry name" value="HAT_Syf1_CNRKL1_C"/>
    <property type="match status" value="1"/>
</dbReference>
<dbReference type="CDD" id="cd05693">
    <property type="entry name" value="S1_Rrp5_repeat_hs1_sc1"/>
    <property type="match status" value="1"/>
</dbReference>
<evidence type="ECO:0000256" key="1">
    <source>
        <dbReference type="ARBA" id="ARBA00004604"/>
    </source>
</evidence>
<comment type="function">
    <text evidence="9">Essential for the generation of mature 18S rRNA, specifically necessary for cleavages at sites A0, 1 and 2 of the 47S precursor. Directly interacts with U3 snoRNA.</text>
</comment>
<dbReference type="InterPro" id="IPR003029">
    <property type="entry name" value="S1_domain"/>
</dbReference>
<feature type="domain" description="S1 motif" evidence="15">
    <location>
        <begin position="107"/>
        <end position="202"/>
    </location>
</feature>
<feature type="domain" description="S1 motif" evidence="15">
    <location>
        <begin position="970"/>
        <end position="1039"/>
    </location>
</feature>
<keyword evidence="13" id="KW-0802">TPR repeat</keyword>
<dbReference type="FunFam" id="1.25.40.10:FF:000065">
    <property type="entry name" value="Programmed cell death 11"/>
    <property type="match status" value="1"/>
</dbReference>
<dbReference type="FunFam" id="2.40.50.140:FF:000103">
    <property type="entry name" value="protein RRP5 homolog"/>
    <property type="match status" value="2"/>
</dbReference>
<dbReference type="PANTHER" id="PTHR23270:SF10">
    <property type="entry name" value="PROTEIN RRP5 HOMOLOG"/>
    <property type="match status" value="1"/>
</dbReference>
<comment type="subunit">
    <text evidence="10">Interacts with NF-kappa-B p50/NFKB1 and NF-kappa-B p65/RELA.</text>
</comment>
<evidence type="ECO:0000256" key="2">
    <source>
        <dbReference type="ARBA" id="ARBA00022499"/>
    </source>
</evidence>
<sequence length="1435" mass="160612">MAVKRKNSSAGTEATPSVALSKSETVDFPRGGASALTPLEHREIANKAAQDLFSTSSAATSDEPAKKKQKAERKKKTTKSVAAPVKSKGKDKKKPIEELGFKKLAPGMLLLGCVSHINDLELYVSLPHQLVGVVPITEISDTLTSMVEKAAEAQEDEENNSQKAEIPDLHKLFRIGQWVRCRITTAQDRTSVSRRRLELTLKPQAVNEGIAKVDVVPGMTLGAAVQSVEDHGYILNLGVNGLTGFCKHKDAKTYIDKYNRGEPLEVGQLIECAVQSVASNKRTVNVIFDHEKVSKATLTDPCSRLISLTPGQRIEGVVEAAQSNGLVVKFMGLYQATIDVSHIPGSVNIEKTYKFGSKISFRTLFCQLNIDQKKIGGSLLPHIVELGAPVLSSSEKNDKYVSEIYPSGSFFDQVTITRVSQLGVYVSIDNLEGVTGFVHISRLTDDHLRSVSGKSGNFQIGSTHRARVMGYNPVDAVLQLTMQPSVLEQKYLRISDIEVGSMVEGTIKSLESFGLLVNITSAITALVPTTHLADAKLSRPELKFKPGSTVNARVLSIDEEKRRVTLTLKKSLINSELPIIKDIEQVEAGSMSHGVISNLRNNGCVVSFYNNITAFAPATEMTEAFVRELSDAFEVGQTVKARVMEVDHESKRMMVSFINSKKKNAEKKEKEKKTIVDEVAPGKVITVKIKEVRKTQLNVALPSGMEGRIHITEIFKNYDEIKNKRHPLRGFRTNANLEVKVLGVRDVKLHTYLPITHSKKTKQSIECSLIAKDAKETKLSCELKDLQVGQECLGFVTEIGKNQLRVCVGAHANGVIKKQHISSNVDVANEFQKHFIAGEALKVSVLAVDPEKGILDFVHLDESNVPLVHDIESVSEGQILNACVNKVDRKDVFVQVGSNVPGRIHMTDLFDSYIENPTAKFERGQVVRCMVVGVDSNRNRVDLSMRPSRLDPSVEAETKEINSVDDVEEGEIVSGYVENVADSGVFIAYGRRVHARVKIANLSDLFVKEWKELYKVGQLVKSKVLQVDKDLKKIEATLKKSAVEGIDIAEQKKAAKQSEAEEDEDMDDVSEEEEEDEEMADASEDEENSVASKEEQNADEDEEMKVSNDESEEEDNTPALSIGGFDWSGKMPETKDEEDSESDEDEEEQPKSKSKKKEVVDRTAELSTATPQSAADFERFLVGSPNSSFMWINYMAYQLQLSEVAKAREIGERALKTINYREEQEKMNVWVAMMNLENSFGDEESLEELFKRAVVYCEPKKVYLQLAQIYNRSQKYEKEEALWKEMLKKFSQSSKVWTLFGQFYLQRDNVEGARELLQRSMKVLPKHKHIKTVVKFAQMEFKHGEAERGRTIFEGIVSNYPKRVDLWSIYLDMEIKEGDHSMIRRLFERVTALKFSSKKMKFFFKKWLQFEKDNGSEDDVERVKEKALAYVESRN</sequence>
<dbReference type="OrthoDB" id="412781at2759"/>
<dbReference type="InterPro" id="IPR045209">
    <property type="entry name" value="Rrp5"/>
</dbReference>
<proteinExistence type="predicted"/>
<dbReference type="Proteomes" id="UP000605846">
    <property type="component" value="Unassembled WGS sequence"/>
</dbReference>
<dbReference type="FunFam" id="2.40.50.140:FF:000155">
    <property type="entry name" value="rRNA biogenesis protein RRP5"/>
    <property type="match status" value="1"/>
</dbReference>
<evidence type="ECO:0000313" key="16">
    <source>
        <dbReference type="EMBL" id="KAF7723464.1"/>
    </source>
</evidence>
<evidence type="ECO:0000256" key="5">
    <source>
        <dbReference type="ARBA" id="ARBA00022737"/>
    </source>
</evidence>
<evidence type="ECO:0000313" key="17">
    <source>
        <dbReference type="Proteomes" id="UP000605846"/>
    </source>
</evidence>
<dbReference type="InterPro" id="IPR057301">
    <property type="entry name" value="Rrp5_OB_4th"/>
</dbReference>
<keyword evidence="5" id="KW-0677">Repeat</keyword>
<keyword evidence="17" id="KW-1185">Reference proteome</keyword>
<dbReference type="PROSITE" id="PS50126">
    <property type="entry name" value="S1"/>
    <property type="match status" value="10"/>
</dbReference>
<dbReference type="SUPFAM" id="SSF50249">
    <property type="entry name" value="Nucleic acid-binding proteins"/>
    <property type="match status" value="9"/>
</dbReference>
<evidence type="ECO:0000256" key="4">
    <source>
        <dbReference type="ARBA" id="ARBA00022553"/>
    </source>
</evidence>
<keyword evidence="7" id="KW-0007">Acetylation</keyword>
<comment type="caution">
    <text evidence="16">The sequence shown here is derived from an EMBL/GenBank/DDBJ whole genome shotgun (WGS) entry which is preliminary data.</text>
</comment>
<evidence type="ECO:0000256" key="12">
    <source>
        <dbReference type="ARBA" id="ARBA00080810"/>
    </source>
</evidence>
<evidence type="ECO:0000256" key="8">
    <source>
        <dbReference type="ARBA" id="ARBA00023242"/>
    </source>
</evidence>
<feature type="domain" description="S1 motif" evidence="15">
    <location>
        <begin position="877"/>
        <end position="946"/>
    </location>
</feature>
<comment type="subcellular location">
    <subcellularLocation>
        <location evidence="1">Nucleus</location>
        <location evidence="1">Nucleolus</location>
    </subcellularLocation>
</comment>
<evidence type="ECO:0000256" key="9">
    <source>
        <dbReference type="ARBA" id="ARBA00059726"/>
    </source>
</evidence>
<evidence type="ECO:0000256" key="10">
    <source>
        <dbReference type="ARBA" id="ARBA00062488"/>
    </source>
</evidence>
<dbReference type="InterPro" id="IPR003107">
    <property type="entry name" value="HAT"/>
</dbReference>
<dbReference type="InterPro" id="IPR057302">
    <property type="entry name" value="Rrp5_S1"/>
</dbReference>
<feature type="compositionally biased region" description="Polar residues" evidence="14">
    <location>
        <begin position="8"/>
        <end position="23"/>
    </location>
</feature>
<evidence type="ECO:0000256" key="3">
    <source>
        <dbReference type="ARBA" id="ARBA00022552"/>
    </source>
</evidence>
<feature type="domain" description="S1 motif" evidence="15">
    <location>
        <begin position="218"/>
        <end position="289"/>
    </location>
</feature>
<dbReference type="GO" id="GO:0006364">
    <property type="term" value="P:rRNA processing"/>
    <property type="evidence" value="ECO:0007669"/>
    <property type="project" value="UniProtKB-KW"/>
</dbReference>
<reference evidence="16" key="1">
    <citation type="submission" date="2020-01" db="EMBL/GenBank/DDBJ databases">
        <title>Genome Sequencing of Three Apophysomyces-Like Fungal Strains Confirms a Novel Fungal Genus in the Mucoromycota with divergent Burkholderia-like Endosymbiotic Bacteria.</title>
        <authorList>
            <person name="Stajich J.E."/>
            <person name="Macias A.M."/>
            <person name="Carter-House D."/>
            <person name="Lovett B."/>
            <person name="Kasson L.R."/>
            <person name="Berry K."/>
            <person name="Grigoriev I."/>
            <person name="Chang Y."/>
            <person name="Spatafora J."/>
            <person name="Kasson M.T."/>
        </authorList>
    </citation>
    <scope>NUCLEOTIDE SEQUENCE</scope>
    <source>
        <strain evidence="16">NRRL A-21654</strain>
    </source>
</reference>
<feature type="region of interest" description="Disordered" evidence="14">
    <location>
        <begin position="1050"/>
        <end position="1170"/>
    </location>
</feature>
<gene>
    <name evidence="16" type="primary">RRP5</name>
    <name evidence="16" type="ORF">EC973_002018</name>
</gene>
<keyword evidence="2" id="KW-1017">Isopeptide bond</keyword>
<organism evidence="16 17">
    <name type="scientific">Apophysomyces ossiformis</name>
    <dbReference type="NCBI Taxonomy" id="679940"/>
    <lineage>
        <taxon>Eukaryota</taxon>
        <taxon>Fungi</taxon>
        <taxon>Fungi incertae sedis</taxon>
        <taxon>Mucoromycota</taxon>
        <taxon>Mucoromycotina</taxon>
        <taxon>Mucoromycetes</taxon>
        <taxon>Mucorales</taxon>
        <taxon>Mucorineae</taxon>
        <taxon>Mucoraceae</taxon>
        <taxon>Apophysomyces</taxon>
    </lineage>
</organism>
<dbReference type="Gene3D" id="2.40.50.140">
    <property type="entry name" value="Nucleic acid-binding proteins"/>
    <property type="match status" value="9"/>
</dbReference>
<evidence type="ECO:0000256" key="6">
    <source>
        <dbReference type="ARBA" id="ARBA00022843"/>
    </source>
</evidence>
<feature type="domain" description="S1 motif" evidence="15">
    <location>
        <begin position="408"/>
        <end position="483"/>
    </location>
</feature>
<dbReference type="InterPro" id="IPR048059">
    <property type="entry name" value="Rrp5_S1_rpt_hs1_sc1"/>
</dbReference>
<dbReference type="Pfam" id="PF24685">
    <property type="entry name" value="OB_RRP5_4th"/>
    <property type="match status" value="1"/>
</dbReference>
<dbReference type="InterPro" id="IPR055430">
    <property type="entry name" value="HAT_Syf1_CNRKL1_C"/>
</dbReference>